<dbReference type="InterPro" id="IPR000719">
    <property type="entry name" value="Prot_kinase_dom"/>
</dbReference>
<evidence type="ECO:0000313" key="16">
    <source>
        <dbReference type="EMBL" id="KAK3669305.1"/>
    </source>
</evidence>
<dbReference type="Pfam" id="PF00069">
    <property type="entry name" value="Pkinase"/>
    <property type="match status" value="1"/>
</dbReference>
<dbReference type="SUPFAM" id="SSF56112">
    <property type="entry name" value="Protein kinase-like (PK-like)"/>
    <property type="match status" value="1"/>
</dbReference>
<keyword evidence="6" id="KW-0723">Serine/threonine-protein kinase</keyword>
<proteinExistence type="predicted"/>
<keyword evidence="17" id="KW-1185">Reference proteome</keyword>
<evidence type="ECO:0000256" key="13">
    <source>
        <dbReference type="ARBA" id="ARBA00047899"/>
    </source>
</evidence>
<evidence type="ECO:0000256" key="1">
    <source>
        <dbReference type="ARBA" id="ARBA00003747"/>
    </source>
</evidence>
<dbReference type="GO" id="GO:0005524">
    <property type="term" value="F:ATP binding"/>
    <property type="evidence" value="ECO:0007669"/>
    <property type="project" value="UniProtKB-KW"/>
</dbReference>
<evidence type="ECO:0000256" key="12">
    <source>
        <dbReference type="ARBA" id="ARBA00033194"/>
    </source>
</evidence>
<evidence type="ECO:0000256" key="7">
    <source>
        <dbReference type="ARBA" id="ARBA00022679"/>
    </source>
</evidence>
<dbReference type="GO" id="GO:0050684">
    <property type="term" value="P:regulation of mRNA processing"/>
    <property type="evidence" value="ECO:0007669"/>
    <property type="project" value="TreeGrafter"/>
</dbReference>
<feature type="domain" description="Protein kinase" evidence="15">
    <location>
        <begin position="9"/>
        <end position="367"/>
    </location>
</feature>
<comment type="catalytic activity">
    <reaction evidence="13">
        <text>L-threonyl-[protein] + ATP = O-phospho-L-threonyl-[protein] + ADP + H(+)</text>
        <dbReference type="Rhea" id="RHEA:46608"/>
        <dbReference type="Rhea" id="RHEA-COMP:11060"/>
        <dbReference type="Rhea" id="RHEA-COMP:11605"/>
        <dbReference type="ChEBI" id="CHEBI:15378"/>
        <dbReference type="ChEBI" id="CHEBI:30013"/>
        <dbReference type="ChEBI" id="CHEBI:30616"/>
        <dbReference type="ChEBI" id="CHEBI:61977"/>
        <dbReference type="ChEBI" id="CHEBI:456216"/>
        <dbReference type="EC" id="2.7.11.1"/>
    </reaction>
</comment>
<dbReference type="PROSITE" id="PS50011">
    <property type="entry name" value="PROTEIN_KINASE_DOM"/>
    <property type="match status" value="1"/>
</dbReference>
<keyword evidence="10" id="KW-0067">ATP-binding</keyword>
<sequence>MGEVLDHRYQVTAKLGCGAHSTVWLARDLWYWRWRPDVYVAIQVSVTGDTDEAGAGPEEPVKLQHISAANRRHPGRDLVSIILDNFHLKGPACQHLCMVFEPLRELLGLIKYKFTTEMISVPLPKVVARQVLQALDYLHNECHIIHCDLSESNIIFNFAEKYRHSILDQHSKDERTDSLPVKRLTDRVIYLPHNDFGPLVPHIGAAIVLDFDSSVRGDSDEDRNHDIQPQGLTAPEVMLRAGWSYSADVWIFGALICGLMGGEPLFDDANRKHWQEFSEPLSMARMIAFMGPPPTELLERSARLANFFEGDVFKFPQLVPEDCSFDTFFARVEGDEKEEFVAFAKRMFTWLPENRATAAELLADPWLRRDR</sequence>
<evidence type="ECO:0000256" key="9">
    <source>
        <dbReference type="ARBA" id="ARBA00022777"/>
    </source>
</evidence>
<evidence type="ECO:0000313" key="17">
    <source>
        <dbReference type="Proteomes" id="UP001274830"/>
    </source>
</evidence>
<dbReference type="Gene3D" id="3.30.200.20">
    <property type="entry name" value="Phosphorylase Kinase, domain 1"/>
    <property type="match status" value="1"/>
</dbReference>
<comment type="subunit">
    <text evidence="2">Component of the EKC/KEOPS complex composed of at least BUD32, CGI121, GON7, KAE1 and PCC1; the whole complex dimerizes.</text>
</comment>
<gene>
    <name evidence="16" type="ORF">LTR78_010804</name>
</gene>
<evidence type="ECO:0000256" key="3">
    <source>
        <dbReference type="ARBA" id="ARBA00012513"/>
    </source>
</evidence>
<dbReference type="PROSITE" id="PS00109">
    <property type="entry name" value="PROTEIN_KINASE_TYR"/>
    <property type="match status" value="1"/>
</dbReference>
<evidence type="ECO:0000256" key="8">
    <source>
        <dbReference type="ARBA" id="ARBA00022741"/>
    </source>
</evidence>
<comment type="caution">
    <text evidence="16">The sequence shown here is derived from an EMBL/GenBank/DDBJ whole genome shotgun (WGS) entry which is preliminary data.</text>
</comment>
<comment type="function">
    <text evidence="1">Component of the EKC/KEOPS complex that is required for the formation of a threonylcarbamoyl group on adenosine at position 37 (t(6)A37) in tRNAs that read codons beginning with adenine. The complex is probably involved in the transfer of the threonylcarbamoyl moiety of threonylcarbamoyl-AMP (TC-AMP) to the N6 group of A37. BUD32 has ATPase activity in the context of the EKC/KEOPS complex and likely plays a supporting role to the catalytic subunit KAE1. The EKC/KEOPS complex also promotes both telomere uncapping and telomere elongation. The complex is required for efficient recruitment of transcriptional coactivators.</text>
</comment>
<dbReference type="GO" id="GO:0000245">
    <property type="term" value="P:spliceosomal complex assembly"/>
    <property type="evidence" value="ECO:0007669"/>
    <property type="project" value="TreeGrafter"/>
</dbReference>
<keyword evidence="7" id="KW-0808">Transferase</keyword>
<dbReference type="SMART" id="SM00220">
    <property type="entry name" value="S_TKc"/>
    <property type="match status" value="1"/>
</dbReference>
<evidence type="ECO:0000256" key="2">
    <source>
        <dbReference type="ARBA" id="ARBA00011534"/>
    </source>
</evidence>
<evidence type="ECO:0000259" key="15">
    <source>
        <dbReference type="PROSITE" id="PS50011"/>
    </source>
</evidence>
<evidence type="ECO:0000256" key="11">
    <source>
        <dbReference type="ARBA" id="ARBA00030980"/>
    </source>
</evidence>
<dbReference type="PANTHER" id="PTHR47634:SF9">
    <property type="entry name" value="PROTEIN KINASE DOMAIN-CONTAINING PROTEIN-RELATED"/>
    <property type="match status" value="1"/>
</dbReference>
<accession>A0AAE0TMB6</accession>
<evidence type="ECO:0000256" key="4">
    <source>
        <dbReference type="ARBA" id="ARBA00013948"/>
    </source>
</evidence>
<dbReference type="Proteomes" id="UP001274830">
    <property type="component" value="Unassembled WGS sequence"/>
</dbReference>
<comment type="catalytic activity">
    <reaction evidence="14">
        <text>L-seryl-[protein] + ATP = O-phospho-L-seryl-[protein] + ADP + H(+)</text>
        <dbReference type="Rhea" id="RHEA:17989"/>
        <dbReference type="Rhea" id="RHEA-COMP:9863"/>
        <dbReference type="Rhea" id="RHEA-COMP:11604"/>
        <dbReference type="ChEBI" id="CHEBI:15378"/>
        <dbReference type="ChEBI" id="CHEBI:29999"/>
        <dbReference type="ChEBI" id="CHEBI:30616"/>
        <dbReference type="ChEBI" id="CHEBI:83421"/>
        <dbReference type="ChEBI" id="CHEBI:456216"/>
        <dbReference type="EC" id="2.7.11.1"/>
    </reaction>
</comment>
<keyword evidence="8" id="KW-0547">Nucleotide-binding</keyword>
<dbReference type="InterPro" id="IPR011009">
    <property type="entry name" value="Kinase-like_dom_sf"/>
</dbReference>
<dbReference type="InterPro" id="IPR008266">
    <property type="entry name" value="Tyr_kinase_AS"/>
</dbReference>
<dbReference type="EMBL" id="JAUTXT010000091">
    <property type="protein sequence ID" value="KAK3669305.1"/>
    <property type="molecule type" value="Genomic_DNA"/>
</dbReference>
<evidence type="ECO:0000256" key="14">
    <source>
        <dbReference type="ARBA" id="ARBA00048679"/>
    </source>
</evidence>
<organism evidence="16 17">
    <name type="scientific">Recurvomyces mirabilis</name>
    <dbReference type="NCBI Taxonomy" id="574656"/>
    <lineage>
        <taxon>Eukaryota</taxon>
        <taxon>Fungi</taxon>
        <taxon>Dikarya</taxon>
        <taxon>Ascomycota</taxon>
        <taxon>Pezizomycotina</taxon>
        <taxon>Dothideomycetes</taxon>
        <taxon>Dothideomycetidae</taxon>
        <taxon>Mycosphaerellales</taxon>
        <taxon>Teratosphaeriaceae</taxon>
        <taxon>Recurvomyces</taxon>
    </lineage>
</organism>
<protein>
    <recommendedName>
        <fullName evidence="5">EKC/KEOPS complex subunit BUD32</fullName>
        <ecNumber evidence="3">2.7.11.1</ecNumber>
    </recommendedName>
    <alternativeName>
        <fullName evidence="11 12">Atypical Serine/threonine protein kinase BUD32</fullName>
    </alternativeName>
    <alternativeName>
        <fullName evidence="4">EKC/KEOPS complex subunit bud32</fullName>
    </alternativeName>
</protein>
<evidence type="ECO:0000256" key="5">
    <source>
        <dbReference type="ARBA" id="ARBA00019973"/>
    </source>
</evidence>
<dbReference type="Gene3D" id="1.10.510.10">
    <property type="entry name" value="Transferase(Phosphotransferase) domain 1"/>
    <property type="match status" value="1"/>
</dbReference>
<dbReference type="EC" id="2.7.11.1" evidence="3"/>
<dbReference type="InterPro" id="IPR051334">
    <property type="entry name" value="SRPK"/>
</dbReference>
<evidence type="ECO:0000256" key="10">
    <source>
        <dbReference type="ARBA" id="ARBA00022840"/>
    </source>
</evidence>
<evidence type="ECO:0000256" key="6">
    <source>
        <dbReference type="ARBA" id="ARBA00022527"/>
    </source>
</evidence>
<reference evidence="16" key="1">
    <citation type="submission" date="2023-07" db="EMBL/GenBank/DDBJ databases">
        <title>Black Yeasts Isolated from many extreme environments.</title>
        <authorList>
            <person name="Coleine C."/>
            <person name="Stajich J.E."/>
            <person name="Selbmann L."/>
        </authorList>
    </citation>
    <scope>NUCLEOTIDE SEQUENCE</scope>
    <source>
        <strain evidence="16">CCFEE 5485</strain>
    </source>
</reference>
<dbReference type="AlphaFoldDB" id="A0AAE0TMB6"/>
<dbReference type="PANTHER" id="PTHR47634">
    <property type="entry name" value="PROTEIN KINASE DOMAIN-CONTAINING PROTEIN-RELATED"/>
    <property type="match status" value="1"/>
</dbReference>
<dbReference type="GO" id="GO:0005737">
    <property type="term" value="C:cytoplasm"/>
    <property type="evidence" value="ECO:0007669"/>
    <property type="project" value="TreeGrafter"/>
</dbReference>
<dbReference type="GO" id="GO:0004674">
    <property type="term" value="F:protein serine/threonine kinase activity"/>
    <property type="evidence" value="ECO:0007669"/>
    <property type="project" value="UniProtKB-KW"/>
</dbReference>
<dbReference type="GO" id="GO:0005634">
    <property type="term" value="C:nucleus"/>
    <property type="evidence" value="ECO:0007669"/>
    <property type="project" value="TreeGrafter"/>
</dbReference>
<keyword evidence="9" id="KW-0418">Kinase</keyword>
<name>A0AAE0TMB6_9PEZI</name>